<dbReference type="KEGG" id="ahm:TL08_02930"/>
<dbReference type="GO" id="GO:0005524">
    <property type="term" value="F:ATP binding"/>
    <property type="evidence" value="ECO:0007669"/>
    <property type="project" value="UniProtKB-KW"/>
</dbReference>
<evidence type="ECO:0000256" key="4">
    <source>
        <dbReference type="ARBA" id="ARBA00022840"/>
    </source>
</evidence>
<feature type="domain" description="ABC transporter" evidence="7">
    <location>
        <begin position="32"/>
        <end position="257"/>
    </location>
</feature>
<dbReference type="PROSITE" id="PS50893">
    <property type="entry name" value="ABC_TRANSPORTER_2"/>
    <property type="match status" value="1"/>
</dbReference>
<dbReference type="GO" id="GO:0046677">
    <property type="term" value="P:response to antibiotic"/>
    <property type="evidence" value="ECO:0007669"/>
    <property type="project" value="UniProtKB-KW"/>
</dbReference>
<reference evidence="9" key="1">
    <citation type="submission" date="2016-03" db="EMBL/GenBank/DDBJ databases">
        <title>Complete genome sequence of the type strain Actinoalloteichus hymeniacidonis DSM 45092.</title>
        <authorList>
            <person name="Schaffert L."/>
            <person name="Albersmeier A."/>
            <person name="Winkler A."/>
            <person name="Kalinowski J."/>
            <person name="Zotchev S."/>
            <person name="Ruckert C."/>
        </authorList>
    </citation>
    <scope>NUCLEOTIDE SEQUENCE [LARGE SCALE GENOMIC DNA]</scope>
    <source>
        <strain evidence="9">HPA177(T) (DSM 45092(T))</strain>
    </source>
</reference>
<evidence type="ECO:0000256" key="6">
    <source>
        <dbReference type="SAM" id="MobiDB-lite"/>
    </source>
</evidence>
<dbReference type="InterPro" id="IPR003439">
    <property type="entry name" value="ABC_transporter-like_ATP-bd"/>
</dbReference>
<proteinExistence type="predicted"/>
<gene>
    <name evidence="8" type="ORF">TL08_02930</name>
</gene>
<feature type="region of interest" description="Disordered" evidence="6">
    <location>
        <begin position="1"/>
        <end position="26"/>
    </location>
</feature>
<dbReference type="InterPro" id="IPR027417">
    <property type="entry name" value="P-loop_NTPase"/>
</dbReference>
<dbReference type="GO" id="GO:0005886">
    <property type="term" value="C:plasma membrane"/>
    <property type="evidence" value="ECO:0007669"/>
    <property type="project" value="UniProtKB-SubCell"/>
</dbReference>
<keyword evidence="4" id="KW-0067">ATP-binding</keyword>
<comment type="subcellular location">
    <subcellularLocation>
        <location evidence="1">Cell membrane</location>
        <topology evidence="1">Peripheral membrane protein</topology>
    </subcellularLocation>
</comment>
<dbReference type="GO" id="GO:0016887">
    <property type="term" value="F:ATP hydrolysis activity"/>
    <property type="evidence" value="ECO:0007669"/>
    <property type="project" value="InterPro"/>
</dbReference>
<evidence type="ECO:0000259" key="7">
    <source>
        <dbReference type="PROSITE" id="PS50893"/>
    </source>
</evidence>
<dbReference type="EMBL" id="CP014859">
    <property type="protein sequence ID" value="AOS61420.1"/>
    <property type="molecule type" value="Genomic_DNA"/>
</dbReference>
<dbReference type="PROSITE" id="PS00211">
    <property type="entry name" value="ABC_TRANSPORTER_1"/>
    <property type="match status" value="1"/>
</dbReference>
<dbReference type="PANTHER" id="PTHR42711:SF17">
    <property type="entry name" value="ABC TRANSPORTER ATP-BINDING PROTEIN"/>
    <property type="match status" value="1"/>
</dbReference>
<name>A0AAC9HLJ2_9PSEU</name>
<sequence length="327" mass="35660">MNCMKPTTSSAPRRPPSERLRHRPTNESEAVIRLDALSFRYGEFLAVDHLDFEIRHGEIFALLGTNGAGKTTTLELIEGFRAPSSGTVQVLGLDPQRHRQALAARTGTMLQEAGLINELTAAETLRMWAGLSSRTDRVEAVLELIGLDDRQEVAVERLSGGERRRLDFGLAIWGRPQLIILDEPSTGLDPESRQRLWATVRSLREAGSTIVLTTHYLNEAQALADRVAIMHQGRIQVLGTMSELLARHPARIAATLPAASGVALPALQGQVDLAPTSEGLRLTVETKSLQADLAALLRWATDHHVVLADLSAANASLEEIFLRVGTS</sequence>
<dbReference type="InterPro" id="IPR017871">
    <property type="entry name" value="ABC_transporter-like_CS"/>
</dbReference>
<dbReference type="CDD" id="cd03230">
    <property type="entry name" value="ABC_DR_subfamily_A"/>
    <property type="match status" value="1"/>
</dbReference>
<evidence type="ECO:0000256" key="2">
    <source>
        <dbReference type="ARBA" id="ARBA00022448"/>
    </source>
</evidence>
<dbReference type="SUPFAM" id="SSF52540">
    <property type="entry name" value="P-loop containing nucleoside triphosphate hydrolases"/>
    <property type="match status" value="1"/>
</dbReference>
<evidence type="ECO:0000313" key="8">
    <source>
        <dbReference type="EMBL" id="AOS61420.1"/>
    </source>
</evidence>
<dbReference type="InterPro" id="IPR050763">
    <property type="entry name" value="ABC_transporter_ATP-binding"/>
</dbReference>
<evidence type="ECO:0000256" key="3">
    <source>
        <dbReference type="ARBA" id="ARBA00022741"/>
    </source>
</evidence>
<dbReference type="Proteomes" id="UP000095210">
    <property type="component" value="Chromosome"/>
</dbReference>
<organism evidence="8 9">
    <name type="scientific">Actinoalloteichus hymeniacidonis</name>
    <dbReference type="NCBI Taxonomy" id="340345"/>
    <lineage>
        <taxon>Bacteria</taxon>
        <taxon>Bacillati</taxon>
        <taxon>Actinomycetota</taxon>
        <taxon>Actinomycetes</taxon>
        <taxon>Pseudonocardiales</taxon>
        <taxon>Pseudonocardiaceae</taxon>
        <taxon>Actinoalloteichus</taxon>
    </lineage>
</organism>
<dbReference type="PANTHER" id="PTHR42711">
    <property type="entry name" value="ABC TRANSPORTER ATP-BINDING PROTEIN"/>
    <property type="match status" value="1"/>
</dbReference>
<keyword evidence="2" id="KW-0813">Transport</keyword>
<evidence type="ECO:0000256" key="5">
    <source>
        <dbReference type="ARBA" id="ARBA00023251"/>
    </source>
</evidence>
<feature type="compositionally biased region" description="Basic and acidic residues" evidence="6">
    <location>
        <begin position="15"/>
        <end position="26"/>
    </location>
</feature>
<dbReference type="SMART" id="SM00382">
    <property type="entry name" value="AAA"/>
    <property type="match status" value="1"/>
</dbReference>
<keyword evidence="3" id="KW-0547">Nucleotide-binding</keyword>
<dbReference type="Pfam" id="PF00005">
    <property type="entry name" value="ABC_tran"/>
    <property type="match status" value="1"/>
</dbReference>
<keyword evidence="5" id="KW-0046">Antibiotic resistance</keyword>
<protein>
    <submittedName>
        <fullName evidence="8">ABC-type multidrug transport system, ATPase component</fullName>
    </submittedName>
</protein>
<dbReference type="Gene3D" id="3.40.50.300">
    <property type="entry name" value="P-loop containing nucleotide triphosphate hydrolases"/>
    <property type="match status" value="1"/>
</dbReference>
<evidence type="ECO:0000313" key="9">
    <source>
        <dbReference type="Proteomes" id="UP000095210"/>
    </source>
</evidence>
<accession>A0AAC9HLJ2</accession>
<dbReference type="InterPro" id="IPR003593">
    <property type="entry name" value="AAA+_ATPase"/>
</dbReference>
<dbReference type="AlphaFoldDB" id="A0AAC9HLJ2"/>
<evidence type="ECO:0000256" key="1">
    <source>
        <dbReference type="ARBA" id="ARBA00004202"/>
    </source>
</evidence>
<keyword evidence="9" id="KW-1185">Reference proteome</keyword>